<keyword evidence="2" id="KW-1133">Transmembrane helix</keyword>
<evidence type="ECO:0000256" key="1">
    <source>
        <dbReference type="SAM" id="MobiDB-lite"/>
    </source>
</evidence>
<keyword evidence="2" id="KW-0812">Transmembrane</keyword>
<feature type="transmembrane region" description="Helical" evidence="2">
    <location>
        <begin position="47"/>
        <end position="68"/>
    </location>
</feature>
<organism evidence="3">
    <name type="scientific">marine metagenome</name>
    <dbReference type="NCBI Taxonomy" id="408172"/>
    <lineage>
        <taxon>unclassified sequences</taxon>
        <taxon>metagenomes</taxon>
        <taxon>ecological metagenomes</taxon>
    </lineage>
</organism>
<feature type="region of interest" description="Disordered" evidence="1">
    <location>
        <begin position="80"/>
        <end position="106"/>
    </location>
</feature>
<evidence type="ECO:0000313" key="3">
    <source>
        <dbReference type="EMBL" id="SVD13141.1"/>
    </source>
</evidence>
<feature type="transmembrane region" description="Helical" evidence="2">
    <location>
        <begin position="7"/>
        <end position="27"/>
    </location>
</feature>
<proteinExistence type="predicted"/>
<dbReference type="AlphaFoldDB" id="A0A382SW45"/>
<feature type="compositionally biased region" description="Polar residues" evidence="1">
    <location>
        <begin position="80"/>
        <end position="104"/>
    </location>
</feature>
<protein>
    <submittedName>
        <fullName evidence="3">Uncharacterized protein</fullName>
    </submittedName>
</protein>
<accession>A0A382SW45</accession>
<keyword evidence="2" id="KW-0472">Membrane</keyword>
<gene>
    <name evidence="3" type="ORF">METZ01_LOCUS365995</name>
</gene>
<feature type="non-terminal residue" evidence="3">
    <location>
        <position position="122"/>
    </location>
</feature>
<sequence length="122" mass="13900">MDITRKFGRVGAVLLPVALLGGFFKYLHPLNAILHGIEGWGARKIALTLFISFFAIWSLLYVSSIFFVRIADWVWNGTNSNLSKNTSYNPNQEKSSKNNTNYQNTKEREALFKLELRDENAA</sequence>
<dbReference type="EMBL" id="UINC01131434">
    <property type="protein sequence ID" value="SVD13141.1"/>
    <property type="molecule type" value="Genomic_DNA"/>
</dbReference>
<reference evidence="3" key="1">
    <citation type="submission" date="2018-05" db="EMBL/GenBank/DDBJ databases">
        <authorList>
            <person name="Lanie J.A."/>
            <person name="Ng W.-L."/>
            <person name="Kazmierczak K.M."/>
            <person name="Andrzejewski T.M."/>
            <person name="Davidsen T.M."/>
            <person name="Wayne K.J."/>
            <person name="Tettelin H."/>
            <person name="Glass J.I."/>
            <person name="Rusch D."/>
            <person name="Podicherti R."/>
            <person name="Tsui H.-C.T."/>
            <person name="Winkler M.E."/>
        </authorList>
    </citation>
    <scope>NUCLEOTIDE SEQUENCE</scope>
</reference>
<name>A0A382SW45_9ZZZZ</name>
<evidence type="ECO:0000256" key="2">
    <source>
        <dbReference type="SAM" id="Phobius"/>
    </source>
</evidence>